<dbReference type="VEuPathDB" id="FungiDB:G647_01109"/>
<feature type="compositionally biased region" description="Low complexity" evidence="1">
    <location>
        <begin position="800"/>
        <end position="837"/>
    </location>
</feature>
<evidence type="ECO:0000313" key="4">
    <source>
        <dbReference type="Proteomes" id="UP000094526"/>
    </source>
</evidence>
<name>A0A1C1C6L3_9EURO</name>
<feature type="chain" id="PRO_5008650593" evidence="2">
    <location>
        <begin position="23"/>
        <end position="1201"/>
    </location>
</feature>
<dbReference type="Proteomes" id="UP000094526">
    <property type="component" value="Unassembled WGS sequence"/>
</dbReference>
<reference evidence="4" key="1">
    <citation type="submission" date="2015-07" db="EMBL/GenBank/DDBJ databases">
        <authorList>
            <person name="Teixeira M.M."/>
            <person name="Souza R.C."/>
            <person name="Almeida L.G."/>
            <person name="Vicente V.A."/>
            <person name="de Hoog S."/>
            <person name="Bocca A.L."/>
            <person name="de Almeida S.R."/>
            <person name="Vasconcelos A.T."/>
            <person name="Felipe M.S."/>
        </authorList>
    </citation>
    <scope>NUCLEOTIDE SEQUENCE [LARGE SCALE GENOMIC DNA]</scope>
    <source>
        <strain evidence="4">KSF</strain>
    </source>
</reference>
<dbReference type="OrthoDB" id="4161753at2759"/>
<feature type="signal peptide" evidence="2">
    <location>
        <begin position="1"/>
        <end position="22"/>
    </location>
</feature>
<dbReference type="InterPro" id="IPR051144">
    <property type="entry name" value="Formin_homology_domain"/>
</dbReference>
<evidence type="ECO:0000256" key="1">
    <source>
        <dbReference type="SAM" id="MobiDB-lite"/>
    </source>
</evidence>
<dbReference type="STRING" id="86049.A0A1C1C6L3"/>
<dbReference type="EMBL" id="LGRB01000021">
    <property type="protein sequence ID" value="OCT44183.1"/>
    <property type="molecule type" value="Genomic_DNA"/>
</dbReference>
<feature type="region of interest" description="Disordered" evidence="1">
    <location>
        <begin position="654"/>
        <end position="696"/>
    </location>
</feature>
<dbReference type="VEuPathDB" id="FungiDB:CLCR_00553"/>
<keyword evidence="2" id="KW-0732">Signal</keyword>
<feature type="compositionally biased region" description="Low complexity" evidence="1">
    <location>
        <begin position="282"/>
        <end position="302"/>
    </location>
</feature>
<protein>
    <submittedName>
        <fullName evidence="3">Uncharacterized protein</fullName>
    </submittedName>
</protein>
<dbReference type="AlphaFoldDB" id="A0A1C1C6L3"/>
<dbReference type="eggNOG" id="ENOG502T5QI">
    <property type="taxonomic scope" value="Eukaryota"/>
</dbReference>
<feature type="compositionally biased region" description="Low complexity" evidence="1">
    <location>
        <begin position="675"/>
        <end position="696"/>
    </location>
</feature>
<accession>A0A1C1C6L3</accession>
<feature type="region of interest" description="Disordered" evidence="1">
    <location>
        <begin position="797"/>
        <end position="837"/>
    </location>
</feature>
<dbReference type="PANTHER" id="PTHR45733">
    <property type="entry name" value="FORMIN-J"/>
    <property type="match status" value="1"/>
</dbReference>
<comment type="caution">
    <text evidence="3">The sequence shown here is derived from an EMBL/GenBank/DDBJ whole genome shotgun (WGS) entry which is preliminary data.</text>
</comment>
<organism evidence="3 4">
    <name type="scientific">Cladophialophora carrionii</name>
    <dbReference type="NCBI Taxonomy" id="86049"/>
    <lineage>
        <taxon>Eukaryota</taxon>
        <taxon>Fungi</taxon>
        <taxon>Dikarya</taxon>
        <taxon>Ascomycota</taxon>
        <taxon>Pezizomycotina</taxon>
        <taxon>Eurotiomycetes</taxon>
        <taxon>Chaetothyriomycetidae</taxon>
        <taxon>Chaetothyriales</taxon>
        <taxon>Herpotrichiellaceae</taxon>
        <taxon>Cladophialophora</taxon>
    </lineage>
</organism>
<evidence type="ECO:0000313" key="3">
    <source>
        <dbReference type="EMBL" id="OCT44183.1"/>
    </source>
</evidence>
<keyword evidence="4" id="KW-1185">Reference proteome</keyword>
<feature type="region of interest" description="Disordered" evidence="1">
    <location>
        <begin position="132"/>
        <end position="302"/>
    </location>
</feature>
<feature type="compositionally biased region" description="Low complexity" evidence="1">
    <location>
        <begin position="137"/>
        <end position="275"/>
    </location>
</feature>
<sequence>MAPLLTILLFGLVANLCSPTNARWIGSKGKRTDQGEDCPVCSGQQPHSNHGPWEDWSMTSSAAMATPTVTIVNTATESVIASTETVTASTAIVTATGVPTQPGSEPSSSSLPMHTVTETTSEMNTFTVTETRVWPPSAESSGSTTAESASVTAETSVDTSPAVTPSSSEDSSSSATSDTSASSPSDNTSSAASTTSTSTSVEMSTSSVSGSMVSSDVSSATSDSSSISSASTDQSAATSGTSTSDVTSTSTLQSQESLTSTSSSSSTSSLSSQESVTDVPTSAVGNSSSPAGSVSSPASSSNGTSEVVALLTSTVSLDYTTFVTVVRSTIISIQVSSSSQSGSVGLPIPVSSTTNSSQASESGVIIVPLPPPLPSDLSTGTCTDDSCTGSIIIAFPSNVPGPVFEPTLTPPPTVTLPTVSLVGPKPTCSYSDLWVPELNVWTWYTLEPWCWTYPLSLSEDFSTTTNDRKAIVTVQSSAYCLCPECWLGSNDLCLENRPSGSHCGEGWWCAVTAGPSGPSHALPSGVCDDSSTTQWDLVNGCPITNKDSSTTSASYTTTLTYSTKTIAGGWIVFPSLDWKCLGPLCKDSCGNPMSVAGDAVKCILSLFTNCHIPCLGKFGFPFPPSPPHFPPIPPLISASLTLPVTHCTAAPCTTGNSQNSGPKPGGEQSGSPDPSQSFSTSGTSTTSSSSSSSSSCSAGEYITCSETVSNVTSSGTVLPDLTTITSCETATTCSGTNTATTTTSLNSTSAAPACTLSPWWNDPSLSSQIANWITQFPIITENSTEFATFNNATQTPMVNTSTSTSSSSSFSPTSTSRTSSSTPSRTPTPTTSSTPPITTASVATELLDYTVTRTSSDGKVWSELVSGGQLISATVISTVTGSVLPACGPFSFGPCTTVSTSSFSPGMLTASELLYYTTVLTDSDCNVWRDVVSGGTRVTSQFISSSTGCSTAGGPWDFSASGVPFTGTVSLPPTQTAPSGPHTLTATLAQQLGPNSLTILTCEGTAYLGSTSCDSPWAIQTVVPGVQQGTGLRISSCASWTGFVTTTPPVPPHTVQCATPTNKAVATWTPGMPFSPFVVYGPGIGEDRKDGQLWRFCEYLTDKAFNFTIREGSGNPAANVVPGVCELWDFPGHYATYLEDYPIVFGLAFDYNGCSSATDKHRNGINMPDYGTSDCFHAFEALLVENCEYLHFFSSLTIDNY</sequence>
<evidence type="ECO:0000256" key="2">
    <source>
        <dbReference type="SAM" id="SignalP"/>
    </source>
</evidence>
<gene>
    <name evidence="3" type="ORF">CLCR_00553</name>
</gene>
<proteinExistence type="predicted"/>